<dbReference type="FunFam" id="1.10.472.80:FF:000038">
    <property type="entry name" value="TBC1 domain family member 5"/>
    <property type="match status" value="1"/>
</dbReference>
<dbReference type="InterPro" id="IPR035969">
    <property type="entry name" value="Rab-GAP_TBC_sf"/>
</dbReference>
<reference evidence="4" key="1">
    <citation type="submission" date="2013-08" db="EMBL/GenBank/DDBJ databases">
        <title>Gene expansion shapes genome architecture in the human pathogen Lichtheimia corymbifera: an evolutionary genomics analysis in the ancient terrestrial Mucorales (Mucoromycotina).</title>
        <authorList>
            <person name="Schwartze V.U."/>
            <person name="Winter S."/>
            <person name="Shelest E."/>
            <person name="Marcet-Houben M."/>
            <person name="Horn F."/>
            <person name="Wehner S."/>
            <person name="Hoffmann K."/>
            <person name="Riege K."/>
            <person name="Sammeth M."/>
            <person name="Nowrousian M."/>
            <person name="Valiante V."/>
            <person name="Linde J."/>
            <person name="Jacobsen I.D."/>
            <person name="Marz M."/>
            <person name="Brakhage A.A."/>
            <person name="Gabaldon T."/>
            <person name="Bocker S."/>
            <person name="Voigt K."/>
        </authorList>
    </citation>
    <scope>NUCLEOTIDE SEQUENCE [LARGE SCALE GENOMIC DNA]</scope>
    <source>
        <strain evidence="4">FSU 9682</strain>
    </source>
</reference>
<proteinExistence type="predicted"/>
<dbReference type="Pfam" id="PF00566">
    <property type="entry name" value="RabGAP-TBC"/>
    <property type="match status" value="2"/>
</dbReference>
<sequence>MTNDSASIRREWDTIFGGSRSSLALLKQQAVGDTLCQSGIRSVYWKVFLEYFTAPQPATWSSAQTEQRQRYTNLKRKYIDEPAEQMIKKSEDDLDLVANNPLAQTDNNPWQQYFEDSEIRKVIRQDVDRTFPDVEFFRSDQVQEQMTDILFIYCKLNQDVSYRQGMHELLAPIYFVLSMESISTPNDSHSPVDATDRLITQVLDPHYVEHDAYILFDKLMVHAKPWYEFNEKLSSSIPRSSGHGFGGNIPRQAQNTRSNPVVLSCQRIHHQYLRAVDPVLYGHLERFGIEPQLYGMRWLRLLFGREFEFHELLRLWDAIFATDPSLKIAEYVCLAMLLRMRDKLLSSDYAECLTLLMRCPQVGNPSTLVEQASYLQTDLSEGGGLHILQQNDVRSGKPARHSLWDGVQQQQREDPMNRLSHRRSHGANLDGLASITRGVMKSPQVRDLNKAIAGVMGTVQKNVNMLGDNMLKGAASFDAPPSRRRLTVSSEFPANIDQQFARPSSQRVASSPRRMPNPSHPPQSHPPSPSQPAPGRVMSEEAAALSKLKGTNSQMADLLGKCIDVLEIELFEKREKMEHKEEDTNVNQYSPDEASLVSVLAGIKHVRDVLSGKQPSFDPSVIPVNTPTTPTTTTTTTAPSQPTPTTPITGTAVPTTPTTASTGAGAGATTDTASTDDQPSLKDWDVVDYQEDDKQSILSSQDPGTKPLPQLQPTKSQEAHSEPPTLTNKATSESAPSSSSARRTAVPKENVVYSIEDLLSDPTLQKEKASSTKSSKFNWMLDEQENDKGDRPAHLFRPTSSPRKRASVNFSNYAKSPTSPSGGSAVQTVDPLGAKSTD</sequence>
<evidence type="ECO:0000256" key="2">
    <source>
        <dbReference type="SAM" id="MobiDB-lite"/>
    </source>
</evidence>
<dbReference type="GO" id="GO:0005096">
    <property type="term" value="F:GTPase activator activity"/>
    <property type="evidence" value="ECO:0007669"/>
    <property type="project" value="UniProtKB-KW"/>
</dbReference>
<dbReference type="FunFam" id="1.10.8.270:FF:000011">
    <property type="entry name" value="TBC1 domain family member 5"/>
    <property type="match status" value="1"/>
</dbReference>
<dbReference type="STRING" id="1263082.A0A068S2R2"/>
<feature type="compositionally biased region" description="Pro residues" evidence="2">
    <location>
        <begin position="518"/>
        <end position="532"/>
    </location>
</feature>
<dbReference type="PANTHER" id="PTHR22957:SF337">
    <property type="entry name" value="TBC1 DOMAIN FAMILY MEMBER 5"/>
    <property type="match status" value="1"/>
</dbReference>
<dbReference type="InterPro" id="IPR000195">
    <property type="entry name" value="Rab-GAP-TBC_dom"/>
</dbReference>
<dbReference type="OrthoDB" id="27140at2759"/>
<evidence type="ECO:0000256" key="1">
    <source>
        <dbReference type="ARBA" id="ARBA00022468"/>
    </source>
</evidence>
<feature type="region of interest" description="Disordered" evidence="2">
    <location>
        <begin position="613"/>
        <end position="681"/>
    </location>
</feature>
<feature type="region of interest" description="Disordered" evidence="2">
    <location>
        <begin position="500"/>
        <end position="537"/>
    </location>
</feature>
<feature type="region of interest" description="Disordered" evidence="2">
    <location>
        <begin position="693"/>
        <end position="838"/>
    </location>
</feature>
<dbReference type="AlphaFoldDB" id="A0A068S2R2"/>
<dbReference type="Gene3D" id="1.10.8.270">
    <property type="entry name" value="putative rabgap domain of human tbc1 domain family member 14 like domains"/>
    <property type="match status" value="1"/>
</dbReference>
<feature type="compositionally biased region" description="Low complexity" evidence="2">
    <location>
        <begin position="646"/>
        <end position="675"/>
    </location>
</feature>
<dbReference type="VEuPathDB" id="FungiDB:LCOR_07225.1"/>
<feature type="compositionally biased region" description="Polar residues" evidence="2">
    <location>
        <begin position="808"/>
        <end position="827"/>
    </location>
</feature>
<evidence type="ECO:0000259" key="3">
    <source>
        <dbReference type="PROSITE" id="PS50086"/>
    </source>
</evidence>
<dbReference type="GO" id="GO:0005737">
    <property type="term" value="C:cytoplasm"/>
    <property type="evidence" value="ECO:0007669"/>
    <property type="project" value="UniProtKB-ARBA"/>
</dbReference>
<dbReference type="SMART" id="SM00164">
    <property type="entry name" value="TBC"/>
    <property type="match status" value="1"/>
</dbReference>
<dbReference type="PROSITE" id="PS50086">
    <property type="entry name" value="TBC_RABGAP"/>
    <property type="match status" value="1"/>
</dbReference>
<keyword evidence="1" id="KW-0343">GTPase activation</keyword>
<dbReference type="PANTHER" id="PTHR22957">
    <property type="entry name" value="TBC1 DOMAIN FAMILY MEMBER GTPASE-ACTIVATING PROTEIN"/>
    <property type="match status" value="1"/>
</dbReference>
<feature type="compositionally biased region" description="Polar residues" evidence="2">
    <location>
        <begin position="500"/>
        <end position="509"/>
    </location>
</feature>
<protein>
    <recommendedName>
        <fullName evidence="3">Rab-GAP TBC domain-containing protein</fullName>
    </recommendedName>
</protein>
<dbReference type="EMBL" id="CBTN010000035">
    <property type="protein sequence ID" value="CDH56142.1"/>
    <property type="molecule type" value="Genomic_DNA"/>
</dbReference>
<organism evidence="4 5">
    <name type="scientific">Lichtheimia corymbifera JMRC:FSU:9682</name>
    <dbReference type="NCBI Taxonomy" id="1263082"/>
    <lineage>
        <taxon>Eukaryota</taxon>
        <taxon>Fungi</taxon>
        <taxon>Fungi incertae sedis</taxon>
        <taxon>Mucoromycota</taxon>
        <taxon>Mucoromycotina</taxon>
        <taxon>Mucoromycetes</taxon>
        <taxon>Mucorales</taxon>
        <taxon>Lichtheimiaceae</taxon>
        <taxon>Lichtheimia</taxon>
    </lineage>
</organism>
<evidence type="ECO:0000313" key="5">
    <source>
        <dbReference type="Proteomes" id="UP000027586"/>
    </source>
</evidence>
<feature type="compositionally biased region" description="Low complexity" evidence="2">
    <location>
        <begin position="626"/>
        <end position="640"/>
    </location>
</feature>
<dbReference type="SUPFAM" id="SSF47923">
    <property type="entry name" value="Ypt/Rab-GAP domain of gyp1p"/>
    <property type="match status" value="2"/>
</dbReference>
<feature type="domain" description="Rab-GAP TBC" evidence="3">
    <location>
        <begin position="35"/>
        <end position="323"/>
    </location>
</feature>
<dbReference type="Proteomes" id="UP000027586">
    <property type="component" value="Unassembled WGS sequence"/>
</dbReference>
<gene>
    <name evidence="4" type="ORF">LCOR_07225.1</name>
</gene>
<evidence type="ECO:0000313" key="4">
    <source>
        <dbReference type="EMBL" id="CDH56142.1"/>
    </source>
</evidence>
<accession>A0A068S2R2</accession>
<name>A0A068S2R2_9FUNG</name>
<feature type="compositionally biased region" description="Low complexity" evidence="2">
    <location>
        <begin position="730"/>
        <end position="744"/>
    </location>
</feature>
<keyword evidence="5" id="KW-1185">Reference proteome</keyword>
<dbReference type="Gene3D" id="1.10.472.80">
    <property type="entry name" value="Ypt/Rab-GAP domain of gyp1p, domain 3"/>
    <property type="match status" value="1"/>
</dbReference>
<comment type="caution">
    <text evidence="4">The sequence shown here is derived from an EMBL/GenBank/DDBJ whole genome shotgun (WGS) entry which is preliminary data.</text>
</comment>